<dbReference type="EMBL" id="JABDTM020014136">
    <property type="protein sequence ID" value="KAH0819608.1"/>
    <property type="molecule type" value="Genomic_DNA"/>
</dbReference>
<name>A0A8J6LHY4_TENMO</name>
<dbReference type="Proteomes" id="UP000719412">
    <property type="component" value="Unassembled WGS sequence"/>
</dbReference>
<organism evidence="1 2">
    <name type="scientific">Tenebrio molitor</name>
    <name type="common">Yellow mealworm beetle</name>
    <dbReference type="NCBI Taxonomy" id="7067"/>
    <lineage>
        <taxon>Eukaryota</taxon>
        <taxon>Metazoa</taxon>
        <taxon>Ecdysozoa</taxon>
        <taxon>Arthropoda</taxon>
        <taxon>Hexapoda</taxon>
        <taxon>Insecta</taxon>
        <taxon>Pterygota</taxon>
        <taxon>Neoptera</taxon>
        <taxon>Endopterygota</taxon>
        <taxon>Coleoptera</taxon>
        <taxon>Polyphaga</taxon>
        <taxon>Cucujiformia</taxon>
        <taxon>Tenebrionidae</taxon>
        <taxon>Tenebrio</taxon>
    </lineage>
</organism>
<reference evidence="1" key="1">
    <citation type="journal article" date="2020" name="J Insects Food Feed">
        <title>The yellow mealworm (Tenebrio molitor) genome: a resource for the emerging insects as food and feed industry.</title>
        <authorList>
            <person name="Eriksson T."/>
            <person name="Andere A."/>
            <person name="Kelstrup H."/>
            <person name="Emery V."/>
            <person name="Picard C."/>
        </authorList>
    </citation>
    <scope>NUCLEOTIDE SEQUENCE</scope>
    <source>
        <strain evidence="1">Stoneville</strain>
        <tissue evidence="1">Whole head</tissue>
    </source>
</reference>
<protein>
    <submittedName>
        <fullName evidence="1">Uncharacterized protein</fullName>
    </submittedName>
</protein>
<dbReference type="AlphaFoldDB" id="A0A8J6LHY4"/>
<proteinExistence type="predicted"/>
<keyword evidence="2" id="KW-1185">Reference proteome</keyword>
<evidence type="ECO:0000313" key="2">
    <source>
        <dbReference type="Proteomes" id="UP000719412"/>
    </source>
</evidence>
<accession>A0A8J6LHY4</accession>
<gene>
    <name evidence="1" type="ORF">GEV33_003183</name>
</gene>
<sequence length="198" mass="22524">MSSDSSFYVQSNLYRDCGKLYNPLNYMSQLPSLSMPYVNIPIKPSPVITTKVINVVTKYVYKNPVCVRVSGKKSACKSLHPQAGGVEHLVTKELFVKDRRRKQQGSVNELGDGLDMYVQGSEVPRPFTKQGKTPALSSEEVKDMLIEDRLDQLESILPQYTRRRVYQTTTITVTKGTISVHRKLNEENRKLPNLVMER</sequence>
<evidence type="ECO:0000313" key="1">
    <source>
        <dbReference type="EMBL" id="KAH0819608.1"/>
    </source>
</evidence>
<reference evidence="1" key="2">
    <citation type="submission" date="2021-08" db="EMBL/GenBank/DDBJ databases">
        <authorList>
            <person name="Eriksson T."/>
        </authorList>
    </citation>
    <scope>NUCLEOTIDE SEQUENCE</scope>
    <source>
        <strain evidence="1">Stoneville</strain>
        <tissue evidence="1">Whole head</tissue>
    </source>
</reference>
<comment type="caution">
    <text evidence="1">The sequence shown here is derived from an EMBL/GenBank/DDBJ whole genome shotgun (WGS) entry which is preliminary data.</text>
</comment>